<dbReference type="Proteomes" id="UP000677913">
    <property type="component" value="Unassembled WGS sequence"/>
</dbReference>
<dbReference type="GO" id="GO:0016423">
    <property type="term" value="F:tRNA (guanine) methyltransferase activity"/>
    <property type="evidence" value="ECO:0007669"/>
    <property type="project" value="TreeGrafter"/>
</dbReference>
<dbReference type="AlphaFoldDB" id="A0A8J7WMJ4"/>
<sequence>MTFRLTARCVRGLEWLLAAQVAELAAAVGSSVHVQALAERQVTFTAAEADARWLSLSTADDVLLDLGTLYGIDHTRAAVPELARQLARVDFGPGLRTVRRVQQRPQVPPGARFDVVAALLGRRNYNRFAVEDAAGEVIARAVGARYVSRNPAAGRGERAETAESEFTVRLALSGETVEVALRVPRRPLHRRPWKLDTGPGTLHPPLAAALALIGGGAASPPAAILDPFCGDGTVAIEAALAYPGAAVTAADLDARRVANARANAERAGVAARTRLIRADAGRPVWRERGFELLVTNPPWNRAVGAAGALADGLDAFWRTTPDALAACGRICTVADADLDVPARLRRRGYSVALAQSIRLAGRVSHLILAAPPHAAEVALPAALGQWRERAAKAAIVTESGF</sequence>
<feature type="domain" description="Ribosomal RNA large subunit methyltransferase K/L-like methyltransferase" evidence="1">
    <location>
        <begin position="191"/>
        <end position="350"/>
    </location>
</feature>
<evidence type="ECO:0000313" key="3">
    <source>
        <dbReference type="Proteomes" id="UP000677913"/>
    </source>
</evidence>
<proteinExistence type="predicted"/>
<protein>
    <submittedName>
        <fullName evidence="2">Methyltransferase</fullName>
    </submittedName>
</protein>
<evidence type="ECO:0000259" key="1">
    <source>
        <dbReference type="Pfam" id="PF01170"/>
    </source>
</evidence>
<dbReference type="PANTHER" id="PTHR14911">
    <property type="entry name" value="THUMP DOMAIN-CONTAINING"/>
    <property type="match status" value="1"/>
</dbReference>
<keyword evidence="2" id="KW-0808">Transferase</keyword>
<comment type="caution">
    <text evidence="2">The sequence shown here is derived from an EMBL/GenBank/DDBJ whole genome shotgun (WGS) entry which is preliminary data.</text>
</comment>
<dbReference type="PANTHER" id="PTHR14911:SF13">
    <property type="entry name" value="TRNA (GUANINE(6)-N2)-METHYLTRANSFERASE THUMP3"/>
    <property type="match status" value="1"/>
</dbReference>
<gene>
    <name evidence="2" type="ORF">KGA66_07625</name>
</gene>
<dbReference type="RefSeq" id="WP_211466085.1">
    <property type="nucleotide sequence ID" value="NZ_JAGSXH010000017.1"/>
</dbReference>
<name>A0A8J7WMJ4_9ACTN</name>
<dbReference type="GO" id="GO:0030488">
    <property type="term" value="P:tRNA methylation"/>
    <property type="evidence" value="ECO:0007669"/>
    <property type="project" value="TreeGrafter"/>
</dbReference>
<keyword evidence="3" id="KW-1185">Reference proteome</keyword>
<reference evidence="2" key="1">
    <citation type="submission" date="2021-04" db="EMBL/GenBank/DDBJ databases">
        <title>Genome based classification of Actinospica acidithermotolerans sp. nov., an actinobacterium isolated from an Indonesian hot spring.</title>
        <authorList>
            <person name="Kusuma A.B."/>
            <person name="Putra K.E."/>
            <person name="Nafisah S."/>
            <person name="Loh J."/>
            <person name="Nouioui I."/>
            <person name="Goodfellow M."/>
        </authorList>
    </citation>
    <scope>NUCLEOTIDE SEQUENCE</scope>
    <source>
        <strain evidence="2">DSM 45618</strain>
    </source>
</reference>
<keyword evidence="2" id="KW-0489">Methyltransferase</keyword>
<organism evidence="2 3">
    <name type="scientific">Actinocrinis puniceicyclus</name>
    <dbReference type="NCBI Taxonomy" id="977794"/>
    <lineage>
        <taxon>Bacteria</taxon>
        <taxon>Bacillati</taxon>
        <taxon>Actinomycetota</taxon>
        <taxon>Actinomycetes</taxon>
        <taxon>Catenulisporales</taxon>
        <taxon>Actinospicaceae</taxon>
        <taxon>Actinocrinis</taxon>
    </lineage>
</organism>
<dbReference type="EMBL" id="JAGSXH010000017">
    <property type="protein sequence ID" value="MBS2962907.1"/>
    <property type="molecule type" value="Genomic_DNA"/>
</dbReference>
<dbReference type="SUPFAM" id="SSF53335">
    <property type="entry name" value="S-adenosyl-L-methionine-dependent methyltransferases"/>
    <property type="match status" value="1"/>
</dbReference>
<dbReference type="Pfam" id="PF01170">
    <property type="entry name" value="UPF0020"/>
    <property type="match status" value="1"/>
</dbReference>
<dbReference type="Gene3D" id="3.40.50.150">
    <property type="entry name" value="Vaccinia Virus protein VP39"/>
    <property type="match status" value="1"/>
</dbReference>
<dbReference type="InterPro" id="IPR029063">
    <property type="entry name" value="SAM-dependent_MTases_sf"/>
</dbReference>
<dbReference type="CDD" id="cd02440">
    <property type="entry name" value="AdoMet_MTases"/>
    <property type="match status" value="1"/>
</dbReference>
<dbReference type="Gene3D" id="3.30.2130.30">
    <property type="match status" value="1"/>
</dbReference>
<evidence type="ECO:0000313" key="2">
    <source>
        <dbReference type="EMBL" id="MBS2962907.1"/>
    </source>
</evidence>
<accession>A0A8J7WMJ4</accession>
<dbReference type="InterPro" id="IPR000241">
    <property type="entry name" value="RlmKL-like_Mtase"/>
</dbReference>